<evidence type="ECO:0000313" key="3">
    <source>
        <dbReference type="Proteomes" id="UP001165121"/>
    </source>
</evidence>
<name>A0A9W6XR53_9STRA</name>
<accession>A0A9W6XR53</accession>
<organism evidence="2 3">
    <name type="scientific">Phytophthora fragariaefolia</name>
    <dbReference type="NCBI Taxonomy" id="1490495"/>
    <lineage>
        <taxon>Eukaryota</taxon>
        <taxon>Sar</taxon>
        <taxon>Stramenopiles</taxon>
        <taxon>Oomycota</taxon>
        <taxon>Peronosporomycetes</taxon>
        <taxon>Peronosporales</taxon>
        <taxon>Peronosporaceae</taxon>
        <taxon>Phytophthora</taxon>
    </lineage>
</organism>
<dbReference type="EMBL" id="BSXT01001533">
    <property type="protein sequence ID" value="GMF43400.1"/>
    <property type="molecule type" value="Genomic_DNA"/>
</dbReference>
<protein>
    <submittedName>
        <fullName evidence="2">Unnamed protein product</fullName>
    </submittedName>
</protein>
<evidence type="ECO:0000313" key="2">
    <source>
        <dbReference type="EMBL" id="GMF43400.1"/>
    </source>
</evidence>
<reference evidence="2" key="1">
    <citation type="submission" date="2023-04" db="EMBL/GenBank/DDBJ databases">
        <title>Phytophthora fragariaefolia NBRC 109709.</title>
        <authorList>
            <person name="Ichikawa N."/>
            <person name="Sato H."/>
            <person name="Tonouchi N."/>
        </authorList>
    </citation>
    <scope>NUCLEOTIDE SEQUENCE</scope>
    <source>
        <strain evidence="2">NBRC 109709</strain>
    </source>
</reference>
<evidence type="ECO:0000256" key="1">
    <source>
        <dbReference type="SAM" id="MobiDB-lite"/>
    </source>
</evidence>
<gene>
    <name evidence="2" type="ORF">Pfra01_001466200</name>
</gene>
<dbReference type="Proteomes" id="UP001165121">
    <property type="component" value="Unassembled WGS sequence"/>
</dbReference>
<dbReference type="OrthoDB" id="191057at2759"/>
<comment type="caution">
    <text evidence="2">The sequence shown here is derived from an EMBL/GenBank/DDBJ whole genome shotgun (WGS) entry which is preliminary data.</text>
</comment>
<feature type="region of interest" description="Disordered" evidence="1">
    <location>
        <begin position="269"/>
        <end position="293"/>
    </location>
</feature>
<feature type="region of interest" description="Disordered" evidence="1">
    <location>
        <begin position="104"/>
        <end position="131"/>
    </location>
</feature>
<sequence>MSCFSWMSMISANCGKWGLQQRHSHASVSVVSLARVPVEACTAGEVGRDDRREHVHGHVPQQQRREQQVPVPAQRDHLPGGLAVHALLLRGVLVLARRHDDLEPDEVQRHEAEPEAGEHGRQRQQQHERAHLQRDVFAAELRVPRVAPEAAAVRRRFLQPRGRKRRQVERELADTTFLCADSEPQLQRSIRVLTTPQEAQQILSSMIYQPDENYHSSWFGVTDPWCAAGSDGNEIVRMKLLPVDADVLRASKDARIYCELVDDSTSASEASTHEKKISVRSVNDPPTVSRDDNPTLLLQSVDSCVGLSKFELGDVEAMAVESNHRNLVPILTLQLDAKFGTLRVDRRAAVQSRIHVDGNSANRVEDTTMAWKLPDLTDTSLLLKGGISDLNKFLPAVEYCSSPDHSTDLLLVTLSDNGFCGSSIEQSHSTTLKVPVNDIPNNLMELPLSKSIAAVSTVDILTEKETQVSTHTLPMSLETGYTSTLLAFGETSFRLSGKRDKLGIQLPVSFLQTELNQIVMIDDIGFQGYAPQVNFSVHTTKGTISLLPKQSRQTDLSKPPLDLKSSLHVSGSFSALEDMFRKSHLIYTPNPDASGYDKLVLLLESVDDQTNEVLPIVINSPIKPPVLVIPLVSISAFENDHISVAGVTVNLEETQEQHFVANGVTVSIKAKHGDLVLDSDGLSNYYQYSKFIEIGGDAENVNAALTSLQYRSPAQANVTDDRIIFSVTWTDKSVEQKAPATYVLPVKIVKRPLRIKVFLDGSIAGDGSGKWNLCDESISTVDIADACSVVINLTLNAEHAQILNQSSERNEKDDPMSPAQFSGSVLQANRYLRQQQYVPESTYQGADKIVIAIKPGVLPTEGPETVLEDIVVIPVYVLPNCERPNLYWPDTGVSTKSWSNSNRTPFGLPEVLLTRKGLEKGYCQDDITLRITVQASQGFFTTSDTNLDERRALIFEGRIQSLNLALKSVKYRFEFEHNSPFPIASIVNIRVYTAQEREICSAVLQLTFIDNANPRDLLIREAIATYEDTDTILGGELNLSAFSALKGKTSISITAHNGVVYPSCDAVQLAASRNLQISTNDTHLLYLVMSSLHYLPNPDFNGIDEIDFNIQNQTTTLFVNVQAENDPPNIRFVSEDEMKDWYKYPRMFLPSFQLDDPDEKQLLQVDIHAINGTISVEQLSTSAFDGVSIESNSPLSSLRLISDLAHLNSLFLQRLVEIVPEICSKKATSIICAAVIELCVSDGSVKHCEELYLPEHALFYHVTVISGAKNLSVIGGSSFSMSDIFEIHQKFDAVHEVLLRGYVSSGFFRVTNPSCGELRASITPDASQSAGLLELPQVAFAADSTCLNKVLPTIQVQTSYDSNATVIVQVDILTENMRLLAHGSASVSVTVKTASVQIHAVLANGDSPWLTRRDNYINLTSLLNISIVADSDSIADTDVLELSITCQDCQWKYLSFVPRVSYEHAQIPNSRLRFLGSHDSLINVIETLKLAITNASAGEDVIYFRLAPALPLLRRWDSNATTNISIPYIFHSSYLRWEAQQTLIFVQKSSDTINLSGVNLTGNDGNPSLNLTIRINCAVGQATVSLPRAEVSEVHCSPREPAIRFTVQISNVKDVLSSTSVRVLLSEREPQVRLHLIGAETALGDIAEEAFIDLDIIALPQVSDAKFALRNTTSMIQVAEEKTKSIGDMLAITGNQEDPTWYRMQVRVTHGRLFVPLDVCCVDIRETNYENELDVVGSALALQSALAAVQFQSRKPNAGKDLLKIMITCFPSKPCQTNQSFSLPIDIIPANRTRADVIVTSVNEKETQVGKEVMIIPSWSQQPDIDALTSDDAVIDLPGTVDYKTPQTHSIGTRNEFFIAPLTAALVPLIHIEGSIEGPLSSQNWETITLALKVGRSSNVSGIYIRDSSGDSQVNDDDLTLEICANVGTILLTTSDGLEISKGIEYTFTKAITAVGNLERLNDALLTLHYQCSENCNDHDMITFEVSNPLAPPPKISHQRTIKIDQVYEVPVPRVITNASLYYSEEDTTFQFPNLALRCSDNNYCLQTYQLAVRVSYGAVYLVSTDSSQSEENNARESATSDLKLEGTVVSLEQNLDRMMYLPPQNWNEEQFPGGHIVEWEFVVSYKDKLVKTFADLVITPRIDIPVISVPQAIVDPTHYMSDYLSVLRLQCVPLICDEDTPMLLEGFSVRTADATQTQLSTADELMISLSVSNGVISLGDTLHTNCISQFVGPQSWQRISFQASATCMNRVLPGMTYVGEPNFSGDDKLKIRLEDVHKTDVVFDEVSVPIIVVELNDAPYVDTRSVFYESIEDIPLLIENLRLRDPDAFDEPLRVVMETSCGQLALLRPTGINVTVETKVGSNMVATRLTLEGSLLNLNAAIASIVYTSAADWNSLQFHSEGGLNGFDLITIKSSDLSSFNGSSLSVIFIYVEPDVDPVVINIPSNAATSIYANDRPGTLRGDEDTTIEVRDLEFYSVDDTSQMTLVISLSAGHGLLSVSQLGGITFLEGTTDKAKTVKVKGTLANVNSCVAALRYTPDENFYGSDLLVVTADAIDQYTLQHTPSSSINVTITVDPVNDPPLWNIGSSATRKLQQNRSIGLAGVHFRDVDIALLDCTVQSCIVDLIIETRHGFITISDQSPPSFSNNMATNKVAYIVISGLPDELNAILSTTIFELAEQAHNTADMLGRVRLTIDDRGAFGRGGPQMSTTTVVFNPVI</sequence>
<feature type="region of interest" description="Disordered" evidence="1">
    <location>
        <begin position="48"/>
        <end position="77"/>
    </location>
</feature>
<keyword evidence="3" id="KW-1185">Reference proteome</keyword>
<proteinExistence type="predicted"/>